<keyword evidence="5" id="KW-1185">Reference proteome</keyword>
<dbReference type="InterPro" id="IPR057893">
    <property type="entry name" value="LRV_2"/>
</dbReference>
<feature type="region of interest" description="Disordered" evidence="1">
    <location>
        <begin position="59"/>
        <end position="130"/>
    </location>
</feature>
<dbReference type="EMBL" id="LXMD01000021">
    <property type="protein sequence ID" value="OCG74785.1"/>
    <property type="molecule type" value="Genomic_DNA"/>
</dbReference>
<dbReference type="Pfam" id="PF25591">
    <property type="entry name" value="LRV_2"/>
    <property type="match status" value="1"/>
</dbReference>
<accession>A0A1B9NDV2</accession>
<feature type="compositionally biased region" description="Pro residues" evidence="1">
    <location>
        <begin position="82"/>
        <end position="99"/>
    </location>
</feature>
<feature type="compositionally biased region" description="Low complexity" evidence="1">
    <location>
        <begin position="59"/>
        <end position="81"/>
    </location>
</feature>
<dbReference type="AlphaFoldDB" id="A0A1B9NDV2"/>
<keyword evidence="2" id="KW-1133">Transmembrane helix</keyword>
<evidence type="ECO:0000313" key="4">
    <source>
        <dbReference type="EMBL" id="OCG74785.1"/>
    </source>
</evidence>
<protein>
    <recommendedName>
        <fullName evidence="3">Leucine rich repeat variant domain-containing protein</fullName>
    </recommendedName>
</protein>
<reference evidence="4 5" key="1">
    <citation type="submission" date="2016-05" db="EMBL/GenBank/DDBJ databases">
        <authorList>
            <person name="Lavstsen T."/>
            <person name="Jespersen J.S."/>
        </authorList>
    </citation>
    <scope>NUCLEOTIDE SEQUENCE [LARGE SCALE GENOMIC DNA]</scope>
    <source>
        <strain evidence="4 5">YLB-01</strain>
    </source>
</reference>
<gene>
    <name evidence="4" type="ORF">A7J15_04500</name>
</gene>
<dbReference type="OrthoDB" id="3787329at2"/>
<proteinExistence type="predicted"/>
<keyword evidence="2" id="KW-0812">Transmembrane</keyword>
<dbReference type="STRING" id="904291.A7J15_04500"/>
<feature type="transmembrane region" description="Helical" evidence="2">
    <location>
        <begin position="136"/>
        <end position="160"/>
    </location>
</feature>
<organism evidence="4 5">
    <name type="scientific">Microbacterium sediminis</name>
    <dbReference type="NCBI Taxonomy" id="904291"/>
    <lineage>
        <taxon>Bacteria</taxon>
        <taxon>Bacillati</taxon>
        <taxon>Actinomycetota</taxon>
        <taxon>Actinomycetes</taxon>
        <taxon>Micrococcales</taxon>
        <taxon>Microbacteriaceae</taxon>
        <taxon>Microbacterium</taxon>
    </lineage>
</organism>
<feature type="compositionally biased region" description="Pro residues" evidence="1">
    <location>
        <begin position="109"/>
        <end position="127"/>
    </location>
</feature>
<keyword evidence="2" id="KW-0472">Membrane</keyword>
<evidence type="ECO:0000256" key="2">
    <source>
        <dbReference type="SAM" id="Phobius"/>
    </source>
</evidence>
<evidence type="ECO:0000313" key="5">
    <source>
        <dbReference type="Proteomes" id="UP000093355"/>
    </source>
</evidence>
<dbReference type="RefSeq" id="WP_067025102.1">
    <property type="nucleotide sequence ID" value="NZ_JRNY01000002.1"/>
</dbReference>
<evidence type="ECO:0000256" key="1">
    <source>
        <dbReference type="SAM" id="MobiDB-lite"/>
    </source>
</evidence>
<sequence length="534" mass="53835">MSLPPNGPSAVLPPTMTAAELTQLASTRPDLGAAVASHPNAHPELVAWLAQHGAPEARAAAARRLAGPAPAAPGAAGRGPAPAAPGAPDAPSPASPAPAPGTAASAPGTPAPAPAPGTPAPGTPAPAPARKRRRGLLIGAIAAGTVIVLGGGGAIAWSLFAPRGAATPTGAVEKLVDVVTGDNLLGALSLIAPSEAEVFSGIAESAAGIRFGDIAYDDYLADAYAAISIDAEDLVYDETTIAEGVARVGIVDGSPTIDADVEALADVLEAFARAHAETFAEYSGMDPDQIEAELERGRADLVAGIDDAFPVSIDFADEVDADGITPAQALVVDEGGWYLSPLLTLADGGLTGFAGAQRDDVIGDAVIDAVPSASAEAALDDAIAGFNAWQSTGEMEPFVERLPLAERRLLSLYGRGLSLDLPSGYEVTDHRETWVPGSGDAVFAIDAVSLAQHGLDVGSYEDGCVTARDARPSCLDELPFAAELGLDTPVGIVSEVDGGWQFSPLATLGRAIERALDGFAAAAEDGDLSELMEP</sequence>
<evidence type="ECO:0000259" key="3">
    <source>
        <dbReference type="Pfam" id="PF25591"/>
    </source>
</evidence>
<dbReference type="Proteomes" id="UP000093355">
    <property type="component" value="Unassembled WGS sequence"/>
</dbReference>
<feature type="domain" description="Leucine rich repeat variant" evidence="3">
    <location>
        <begin position="13"/>
        <end position="64"/>
    </location>
</feature>
<comment type="caution">
    <text evidence="4">The sequence shown here is derived from an EMBL/GenBank/DDBJ whole genome shotgun (WGS) entry which is preliminary data.</text>
</comment>
<name>A0A1B9NDV2_9MICO</name>